<dbReference type="PANTHER" id="PTHR11040:SF205">
    <property type="entry name" value="ZINC TRANSPORTER ZUPT"/>
    <property type="match status" value="1"/>
</dbReference>
<reference evidence="6 8" key="2">
    <citation type="submission" date="2019-08" db="EMBL/GenBank/DDBJ databases">
        <title>In-depth cultivation of the pig gut microbiome towards novel bacterial diversity and tailored functional studies.</title>
        <authorList>
            <person name="Wylensek D."/>
            <person name="Hitch T.C.A."/>
            <person name="Clavel T."/>
        </authorList>
    </citation>
    <scope>NUCLEOTIDE SEQUENCE [LARGE SCALE GENOMIC DNA]</scope>
    <source>
        <strain evidence="6 8">WCA3-601-WT-6J</strain>
    </source>
</reference>
<keyword evidence="3 5" id="KW-1133">Transmembrane helix</keyword>
<accession>A0A6I2U3C6</accession>
<dbReference type="GO" id="GO:0005385">
    <property type="term" value="F:zinc ion transmembrane transporter activity"/>
    <property type="evidence" value="ECO:0007669"/>
    <property type="project" value="TreeGrafter"/>
</dbReference>
<feature type="transmembrane region" description="Helical" evidence="5">
    <location>
        <begin position="34"/>
        <end position="51"/>
    </location>
</feature>
<evidence type="ECO:0000256" key="5">
    <source>
        <dbReference type="SAM" id="Phobius"/>
    </source>
</evidence>
<dbReference type="EMBL" id="VUNJ01000005">
    <property type="protein sequence ID" value="MST91536.1"/>
    <property type="molecule type" value="Genomic_DNA"/>
</dbReference>
<name>A0A6I2U3C6_9FIRM</name>
<feature type="transmembrane region" description="Helical" evidence="5">
    <location>
        <begin position="183"/>
        <end position="205"/>
    </location>
</feature>
<dbReference type="GO" id="GO:0016020">
    <property type="term" value="C:membrane"/>
    <property type="evidence" value="ECO:0007669"/>
    <property type="project" value="UniProtKB-SubCell"/>
</dbReference>
<sequence>MFMLFALTLTTLAGLSTGLGGLVVLLFKRPRARMMAFSMGFAGGVMLTVSLSDMLPHTVETYSDTMGRFPAALASASLCVMGMLIALLLERCIPDEKELAARPDGHAARGTPAINPGALRSAMVTTAAIVLHNLPEGILTLFTSYASPTLGATLTLAIALHNIPEGIAISVPVYYATNSRVRGALYALLSGLAEPAGALLAFFLLRSFISPLFLNGLIATIAGIMIYVSISELIPEGFSYGRRGYTVGGLVAGILAMSVGIYLV</sequence>
<keyword evidence="2 5" id="KW-0812">Transmembrane</keyword>
<dbReference type="NCBIfam" id="NF003243">
    <property type="entry name" value="PRK04201.1"/>
    <property type="match status" value="1"/>
</dbReference>
<comment type="subcellular location">
    <subcellularLocation>
        <location evidence="1">Membrane</location>
        <topology evidence="1">Multi-pass membrane protein</topology>
    </subcellularLocation>
</comment>
<evidence type="ECO:0000256" key="3">
    <source>
        <dbReference type="ARBA" id="ARBA00022989"/>
    </source>
</evidence>
<gene>
    <name evidence="6" type="primary">zupT</name>
    <name evidence="6" type="ORF">FYJ76_06210</name>
    <name evidence="7" type="ORF">GMD52_01580</name>
</gene>
<dbReference type="AlphaFoldDB" id="A0A6I2U3C6"/>
<dbReference type="PANTHER" id="PTHR11040">
    <property type="entry name" value="ZINC/IRON TRANSPORTER"/>
    <property type="match status" value="1"/>
</dbReference>
<feature type="transmembrane region" description="Helical" evidence="5">
    <location>
        <begin position="245"/>
        <end position="263"/>
    </location>
</feature>
<feature type="transmembrane region" description="Helical" evidence="5">
    <location>
        <begin position="138"/>
        <end position="163"/>
    </location>
</feature>
<feature type="transmembrane region" description="Helical" evidence="5">
    <location>
        <begin position="71"/>
        <end position="89"/>
    </location>
</feature>
<dbReference type="Pfam" id="PF02535">
    <property type="entry name" value="Zip"/>
    <property type="match status" value="1"/>
</dbReference>
<dbReference type="RefSeq" id="WP_009323862.1">
    <property type="nucleotide sequence ID" value="NZ_CAQJQL010000007.1"/>
</dbReference>
<evidence type="ECO:0000256" key="1">
    <source>
        <dbReference type="ARBA" id="ARBA00004141"/>
    </source>
</evidence>
<reference evidence="7 9" key="1">
    <citation type="journal article" date="2019" name="Nat. Med.">
        <title>A library of human gut bacterial isolates paired with longitudinal multiomics data enables mechanistic microbiome research.</title>
        <authorList>
            <person name="Poyet M."/>
            <person name="Groussin M."/>
            <person name="Gibbons S.M."/>
            <person name="Avila-Pacheco J."/>
            <person name="Jiang X."/>
            <person name="Kearney S.M."/>
            <person name="Perrotta A.R."/>
            <person name="Berdy B."/>
            <person name="Zhao S."/>
            <person name="Lieberman T.D."/>
            <person name="Swanson P.K."/>
            <person name="Smith M."/>
            <person name="Roesemann S."/>
            <person name="Alexander J.E."/>
            <person name="Rich S.A."/>
            <person name="Livny J."/>
            <person name="Vlamakis H."/>
            <person name="Clish C."/>
            <person name="Bullock K."/>
            <person name="Deik A."/>
            <person name="Scott J."/>
            <person name="Pierce K.A."/>
            <person name="Xavier R.J."/>
            <person name="Alm E.J."/>
        </authorList>
    </citation>
    <scope>NUCLEOTIDE SEQUENCE [LARGE SCALE GENOMIC DNA]</scope>
    <source>
        <strain evidence="7 9">BIOML-A7</strain>
    </source>
</reference>
<evidence type="ECO:0000256" key="2">
    <source>
        <dbReference type="ARBA" id="ARBA00022692"/>
    </source>
</evidence>
<evidence type="ECO:0000313" key="6">
    <source>
        <dbReference type="EMBL" id="MST91536.1"/>
    </source>
</evidence>
<proteinExistence type="predicted"/>
<evidence type="ECO:0000313" key="8">
    <source>
        <dbReference type="Proteomes" id="UP000431913"/>
    </source>
</evidence>
<dbReference type="EMBL" id="WMZR01000002">
    <property type="protein sequence ID" value="MTS50233.1"/>
    <property type="molecule type" value="Genomic_DNA"/>
</dbReference>
<keyword evidence="4 5" id="KW-0472">Membrane</keyword>
<dbReference type="Proteomes" id="UP000431913">
    <property type="component" value="Unassembled WGS sequence"/>
</dbReference>
<evidence type="ECO:0000313" key="9">
    <source>
        <dbReference type="Proteomes" id="UP000449193"/>
    </source>
</evidence>
<evidence type="ECO:0000313" key="7">
    <source>
        <dbReference type="EMBL" id="MTS50233.1"/>
    </source>
</evidence>
<evidence type="ECO:0000256" key="4">
    <source>
        <dbReference type="ARBA" id="ARBA00023136"/>
    </source>
</evidence>
<dbReference type="Proteomes" id="UP000449193">
    <property type="component" value="Unassembled WGS sequence"/>
</dbReference>
<dbReference type="GeneID" id="42857041"/>
<feature type="transmembrane region" description="Helical" evidence="5">
    <location>
        <begin position="212"/>
        <end position="230"/>
    </location>
</feature>
<comment type="caution">
    <text evidence="6">The sequence shown here is derived from an EMBL/GenBank/DDBJ whole genome shotgun (WGS) entry which is preliminary data.</text>
</comment>
<feature type="transmembrane region" description="Helical" evidence="5">
    <location>
        <begin position="6"/>
        <end position="27"/>
    </location>
</feature>
<protein>
    <submittedName>
        <fullName evidence="6">Zinc transporter ZupT</fullName>
    </submittedName>
</protein>
<organism evidence="6 8">
    <name type="scientific">Ruthenibacterium lactatiformans</name>
    <dbReference type="NCBI Taxonomy" id="1550024"/>
    <lineage>
        <taxon>Bacteria</taxon>
        <taxon>Bacillati</taxon>
        <taxon>Bacillota</taxon>
        <taxon>Clostridia</taxon>
        <taxon>Eubacteriales</taxon>
        <taxon>Oscillospiraceae</taxon>
        <taxon>Ruthenibacterium</taxon>
    </lineage>
</organism>
<dbReference type="InterPro" id="IPR003689">
    <property type="entry name" value="ZIP"/>
</dbReference>